<dbReference type="PANTHER" id="PTHR30472:SF1">
    <property type="entry name" value="FE(3+) DICITRATE TRANSPORT SYSTEM PERMEASE PROTEIN FECC-RELATED"/>
    <property type="match status" value="1"/>
</dbReference>
<sequence>MLVLAAACLASLLLGSNRLSIDAVFDGLIHGGDTTQGVVVWGSRVPRTVVGILVGACLGVAGALMQGHTRNPLADPGLFGVSAGAGFLVVVGVSAFGLSSPDSYVWFSLVGALLATVAVFAITVAGSGTASPVPLALAGSAVSALLVAFTSFIVLTDRSSLEAYRLWVVGSLTGRQLDIVYAVLPFAIAGFVLAAANVRALDNLSLGAEMARGLGENIVLSRVVGLGAITLLTAAATAAAGPIGFVGLTVPHVARALVGAGHRLVLPASALIGATLILIADVIGRLIGGFAEVEVGIVLAVVGGPVFVMIARRRSLVTL</sequence>
<dbReference type="PANTHER" id="PTHR30472">
    <property type="entry name" value="FERRIC ENTEROBACTIN TRANSPORT SYSTEM PERMEASE PROTEIN"/>
    <property type="match status" value="1"/>
</dbReference>
<evidence type="ECO:0000256" key="4">
    <source>
        <dbReference type="ARBA" id="ARBA00022475"/>
    </source>
</evidence>
<feature type="transmembrane region" description="Helical" evidence="8">
    <location>
        <begin position="179"/>
        <end position="198"/>
    </location>
</feature>
<organism evidence="9 10">
    <name type="scientific">Rhodococcoides kyotonense</name>
    <dbReference type="NCBI Taxonomy" id="398843"/>
    <lineage>
        <taxon>Bacteria</taxon>
        <taxon>Bacillati</taxon>
        <taxon>Actinomycetota</taxon>
        <taxon>Actinomycetes</taxon>
        <taxon>Mycobacteriales</taxon>
        <taxon>Nocardiaceae</taxon>
        <taxon>Rhodococcoides</taxon>
    </lineage>
</organism>
<dbReference type="Gene3D" id="1.10.3470.10">
    <property type="entry name" value="ABC transporter involved in vitamin B12 uptake, BtuC"/>
    <property type="match status" value="1"/>
</dbReference>
<feature type="transmembrane region" description="Helical" evidence="8">
    <location>
        <begin position="47"/>
        <end position="65"/>
    </location>
</feature>
<dbReference type="GO" id="GO:0005886">
    <property type="term" value="C:plasma membrane"/>
    <property type="evidence" value="ECO:0007669"/>
    <property type="project" value="UniProtKB-SubCell"/>
</dbReference>
<evidence type="ECO:0000256" key="7">
    <source>
        <dbReference type="ARBA" id="ARBA00023136"/>
    </source>
</evidence>
<dbReference type="CDD" id="cd06550">
    <property type="entry name" value="TM_ABC_iron-siderophores_like"/>
    <property type="match status" value="1"/>
</dbReference>
<evidence type="ECO:0000313" key="10">
    <source>
        <dbReference type="Proteomes" id="UP000198327"/>
    </source>
</evidence>
<reference evidence="10" key="1">
    <citation type="submission" date="2017-06" db="EMBL/GenBank/DDBJ databases">
        <authorList>
            <person name="Varghese N."/>
            <person name="Submissions S."/>
        </authorList>
    </citation>
    <scope>NUCLEOTIDE SEQUENCE [LARGE SCALE GENOMIC DNA]</scope>
    <source>
        <strain evidence="10">JCM 23211</strain>
    </source>
</reference>
<evidence type="ECO:0000256" key="2">
    <source>
        <dbReference type="ARBA" id="ARBA00007935"/>
    </source>
</evidence>
<feature type="transmembrane region" description="Helical" evidence="8">
    <location>
        <begin position="290"/>
        <end position="311"/>
    </location>
</feature>
<feature type="transmembrane region" description="Helical" evidence="8">
    <location>
        <begin position="133"/>
        <end position="155"/>
    </location>
</feature>
<comment type="subcellular location">
    <subcellularLocation>
        <location evidence="1">Cell membrane</location>
        <topology evidence="1">Multi-pass membrane protein</topology>
    </subcellularLocation>
</comment>
<protein>
    <submittedName>
        <fullName evidence="9">Iron complex transport system permease protein</fullName>
    </submittedName>
</protein>
<dbReference type="Proteomes" id="UP000198327">
    <property type="component" value="Unassembled WGS sequence"/>
</dbReference>
<dbReference type="InterPro" id="IPR000522">
    <property type="entry name" value="ABC_transptr_permease_BtuC"/>
</dbReference>
<dbReference type="InterPro" id="IPR037294">
    <property type="entry name" value="ABC_BtuC-like"/>
</dbReference>
<accession>A0A239L6F5</accession>
<dbReference type="GO" id="GO:0033214">
    <property type="term" value="P:siderophore-iron import into cell"/>
    <property type="evidence" value="ECO:0007669"/>
    <property type="project" value="TreeGrafter"/>
</dbReference>
<keyword evidence="7 8" id="KW-0472">Membrane</keyword>
<dbReference type="AlphaFoldDB" id="A0A239L6F5"/>
<keyword evidence="5 8" id="KW-0812">Transmembrane</keyword>
<evidence type="ECO:0000256" key="1">
    <source>
        <dbReference type="ARBA" id="ARBA00004651"/>
    </source>
</evidence>
<name>A0A239L6F5_9NOCA</name>
<dbReference type="SUPFAM" id="SSF81345">
    <property type="entry name" value="ABC transporter involved in vitamin B12 uptake, BtuC"/>
    <property type="match status" value="1"/>
</dbReference>
<dbReference type="Pfam" id="PF01032">
    <property type="entry name" value="FecCD"/>
    <property type="match status" value="1"/>
</dbReference>
<feature type="transmembrane region" description="Helical" evidence="8">
    <location>
        <begin position="219"/>
        <end position="244"/>
    </location>
</feature>
<dbReference type="FunFam" id="1.10.3470.10:FF:000001">
    <property type="entry name" value="Vitamin B12 ABC transporter permease BtuC"/>
    <property type="match status" value="1"/>
</dbReference>
<feature type="transmembrane region" description="Helical" evidence="8">
    <location>
        <begin position="104"/>
        <end position="126"/>
    </location>
</feature>
<dbReference type="EMBL" id="FZOW01000012">
    <property type="protein sequence ID" value="SNT25498.1"/>
    <property type="molecule type" value="Genomic_DNA"/>
</dbReference>
<evidence type="ECO:0000256" key="3">
    <source>
        <dbReference type="ARBA" id="ARBA00022448"/>
    </source>
</evidence>
<proteinExistence type="inferred from homology"/>
<keyword evidence="10" id="KW-1185">Reference proteome</keyword>
<feature type="transmembrane region" description="Helical" evidence="8">
    <location>
        <begin position="264"/>
        <end position="283"/>
    </location>
</feature>
<evidence type="ECO:0000256" key="6">
    <source>
        <dbReference type="ARBA" id="ARBA00022989"/>
    </source>
</evidence>
<dbReference type="GO" id="GO:0022857">
    <property type="term" value="F:transmembrane transporter activity"/>
    <property type="evidence" value="ECO:0007669"/>
    <property type="project" value="InterPro"/>
</dbReference>
<gene>
    <name evidence="9" type="ORF">SAMN05421642_11241</name>
</gene>
<feature type="transmembrane region" description="Helical" evidence="8">
    <location>
        <begin position="77"/>
        <end position="98"/>
    </location>
</feature>
<evidence type="ECO:0000256" key="5">
    <source>
        <dbReference type="ARBA" id="ARBA00022692"/>
    </source>
</evidence>
<keyword evidence="3" id="KW-0813">Transport</keyword>
<keyword evidence="4" id="KW-1003">Cell membrane</keyword>
<evidence type="ECO:0000256" key="8">
    <source>
        <dbReference type="SAM" id="Phobius"/>
    </source>
</evidence>
<evidence type="ECO:0000313" key="9">
    <source>
        <dbReference type="EMBL" id="SNT25498.1"/>
    </source>
</evidence>
<comment type="similarity">
    <text evidence="2">Belongs to the binding-protein-dependent transport system permease family. FecCD subfamily.</text>
</comment>
<keyword evidence="6 8" id="KW-1133">Transmembrane helix</keyword>